<comment type="caution">
    <text evidence="6">The sequence shown here is derived from an EMBL/GenBank/DDBJ whole genome shotgun (WGS) entry which is preliminary data.</text>
</comment>
<dbReference type="OrthoDB" id="9815676at2"/>
<gene>
    <name evidence="6" type="ORF">C7446_0101</name>
</gene>
<evidence type="ECO:0000313" key="7">
    <source>
        <dbReference type="Proteomes" id="UP000281975"/>
    </source>
</evidence>
<keyword evidence="4" id="KW-0804">Transcription</keyword>
<dbReference type="Pfam" id="PF03466">
    <property type="entry name" value="LysR_substrate"/>
    <property type="match status" value="1"/>
</dbReference>
<evidence type="ECO:0000259" key="5">
    <source>
        <dbReference type="PROSITE" id="PS50931"/>
    </source>
</evidence>
<dbReference type="InterPro" id="IPR036390">
    <property type="entry name" value="WH_DNA-bd_sf"/>
</dbReference>
<dbReference type="InterPro" id="IPR005119">
    <property type="entry name" value="LysR_subst-bd"/>
</dbReference>
<dbReference type="InterPro" id="IPR058163">
    <property type="entry name" value="LysR-type_TF_proteobact-type"/>
</dbReference>
<dbReference type="SUPFAM" id="SSF46785">
    <property type="entry name" value="Winged helix' DNA-binding domain"/>
    <property type="match status" value="1"/>
</dbReference>
<dbReference type="FunFam" id="1.10.10.10:FF:000001">
    <property type="entry name" value="LysR family transcriptional regulator"/>
    <property type="match status" value="1"/>
</dbReference>
<evidence type="ECO:0000256" key="2">
    <source>
        <dbReference type="ARBA" id="ARBA00023015"/>
    </source>
</evidence>
<protein>
    <submittedName>
        <fullName evidence="6">LysR family transcriptional regulator</fullName>
    </submittedName>
</protein>
<evidence type="ECO:0000256" key="4">
    <source>
        <dbReference type="ARBA" id="ARBA00023163"/>
    </source>
</evidence>
<dbReference type="EMBL" id="RBIN01000001">
    <property type="protein sequence ID" value="RKR07291.1"/>
    <property type="molecule type" value="Genomic_DNA"/>
</dbReference>
<keyword evidence="7" id="KW-1185">Reference proteome</keyword>
<dbReference type="AlphaFoldDB" id="A0A420X0B6"/>
<feature type="domain" description="HTH lysR-type" evidence="5">
    <location>
        <begin position="1"/>
        <end position="58"/>
    </location>
</feature>
<comment type="similarity">
    <text evidence="1">Belongs to the LysR transcriptional regulatory family.</text>
</comment>
<evidence type="ECO:0000256" key="1">
    <source>
        <dbReference type="ARBA" id="ARBA00009437"/>
    </source>
</evidence>
<dbReference type="InterPro" id="IPR036388">
    <property type="entry name" value="WH-like_DNA-bd_sf"/>
</dbReference>
<dbReference type="Gene3D" id="3.40.190.290">
    <property type="match status" value="1"/>
</dbReference>
<reference evidence="6 7" key="1">
    <citation type="submission" date="2018-10" db="EMBL/GenBank/DDBJ databases">
        <title>Genomic Encyclopedia of Type Strains, Phase IV (KMG-IV): sequencing the most valuable type-strain genomes for metagenomic binning, comparative biology and taxonomic classification.</title>
        <authorList>
            <person name="Goeker M."/>
        </authorList>
    </citation>
    <scope>NUCLEOTIDE SEQUENCE [LARGE SCALE GENOMIC DNA]</scope>
    <source>
        <strain evidence="6 7">DSM 23229</strain>
    </source>
</reference>
<dbReference type="Proteomes" id="UP000281975">
    <property type="component" value="Unassembled WGS sequence"/>
</dbReference>
<evidence type="ECO:0000256" key="3">
    <source>
        <dbReference type="ARBA" id="ARBA00023125"/>
    </source>
</evidence>
<dbReference type="Pfam" id="PF00126">
    <property type="entry name" value="HTH_1"/>
    <property type="match status" value="1"/>
</dbReference>
<sequence>MELRDLEIFVRVAEEGNFSAAARRLRLKPSSVSKAVTRLESRQDCRLVQRSSRATHLTLEGRNFLEAAYHVIDAMQEVDATGAKQPSGALRIRSVPTFARYQLAPLMPAFRRRYPQISIEFQLSNERTAWLGDGSDVAIVSGDLPSSDLIARRIASSRWIICASPGYLAARGCPRELEELCQHECLNFSMPTQWNNWWHDAHEHQTATPFTANHGDMLLALARSGAGIVRLAEYHISEDLAAGRLVPLFPKQQDQNGEPIHALYKDRRYQSARIRAFLDFLTEHFSDPPWHHAYEQVLLNDKNR</sequence>
<keyword evidence="3" id="KW-0238">DNA-binding</keyword>
<proteinExistence type="inferred from homology"/>
<dbReference type="GO" id="GO:0003700">
    <property type="term" value="F:DNA-binding transcription factor activity"/>
    <property type="evidence" value="ECO:0007669"/>
    <property type="project" value="InterPro"/>
</dbReference>
<accession>A0A420X0B6</accession>
<dbReference type="PROSITE" id="PS50931">
    <property type="entry name" value="HTH_LYSR"/>
    <property type="match status" value="1"/>
</dbReference>
<dbReference type="Gene3D" id="1.10.10.10">
    <property type="entry name" value="Winged helix-like DNA-binding domain superfamily/Winged helix DNA-binding domain"/>
    <property type="match status" value="1"/>
</dbReference>
<keyword evidence="2" id="KW-0805">Transcription regulation</keyword>
<dbReference type="SUPFAM" id="SSF53850">
    <property type="entry name" value="Periplasmic binding protein-like II"/>
    <property type="match status" value="1"/>
</dbReference>
<dbReference type="RefSeq" id="WP_121170241.1">
    <property type="nucleotide sequence ID" value="NZ_RBIN01000001.1"/>
</dbReference>
<dbReference type="InterPro" id="IPR000847">
    <property type="entry name" value="LysR_HTH_N"/>
</dbReference>
<dbReference type="CDD" id="cd08422">
    <property type="entry name" value="PBP2_CrgA_like"/>
    <property type="match status" value="1"/>
</dbReference>
<dbReference type="PANTHER" id="PTHR30537">
    <property type="entry name" value="HTH-TYPE TRANSCRIPTIONAL REGULATOR"/>
    <property type="match status" value="1"/>
</dbReference>
<dbReference type="GO" id="GO:0003677">
    <property type="term" value="F:DNA binding"/>
    <property type="evidence" value="ECO:0007669"/>
    <property type="project" value="UniProtKB-KW"/>
</dbReference>
<evidence type="ECO:0000313" key="6">
    <source>
        <dbReference type="EMBL" id="RKR07291.1"/>
    </source>
</evidence>
<organism evidence="6 7">
    <name type="scientific">Kushneria sinocarnis</name>
    <dbReference type="NCBI Taxonomy" id="595502"/>
    <lineage>
        <taxon>Bacteria</taxon>
        <taxon>Pseudomonadati</taxon>
        <taxon>Pseudomonadota</taxon>
        <taxon>Gammaproteobacteria</taxon>
        <taxon>Oceanospirillales</taxon>
        <taxon>Halomonadaceae</taxon>
        <taxon>Kushneria</taxon>
    </lineage>
</organism>
<name>A0A420X0B6_9GAMM</name>
<dbReference type="PANTHER" id="PTHR30537:SF5">
    <property type="entry name" value="HTH-TYPE TRANSCRIPTIONAL ACTIVATOR TTDR-RELATED"/>
    <property type="match status" value="1"/>
</dbReference>